<feature type="transmembrane region" description="Helical" evidence="2">
    <location>
        <begin position="6"/>
        <end position="28"/>
    </location>
</feature>
<keyword evidence="2" id="KW-0472">Membrane</keyword>
<accession>A0ABW3XH77</accession>
<feature type="region of interest" description="Disordered" evidence="1">
    <location>
        <begin position="47"/>
        <end position="68"/>
    </location>
</feature>
<keyword evidence="4" id="KW-1185">Reference proteome</keyword>
<evidence type="ECO:0000256" key="1">
    <source>
        <dbReference type="SAM" id="MobiDB-lite"/>
    </source>
</evidence>
<keyword evidence="2" id="KW-1133">Transmembrane helix</keyword>
<sequence>MPEHVSISQLIGVAVLALLTVVWAIGLIRLTRRARAAGLLGPTRPTRSHGAVLRAMPHQRRSGPVAESVELTPEERAAFAGLVRQFSDSRP</sequence>
<comment type="caution">
    <text evidence="3">The sequence shown here is derived from an EMBL/GenBank/DDBJ whole genome shotgun (WGS) entry which is preliminary data.</text>
</comment>
<proteinExistence type="predicted"/>
<reference evidence="4" key="1">
    <citation type="journal article" date="2019" name="Int. J. Syst. Evol. Microbiol.">
        <title>The Global Catalogue of Microorganisms (GCM) 10K type strain sequencing project: providing services to taxonomists for standard genome sequencing and annotation.</title>
        <authorList>
            <consortium name="The Broad Institute Genomics Platform"/>
            <consortium name="The Broad Institute Genome Sequencing Center for Infectious Disease"/>
            <person name="Wu L."/>
            <person name="Ma J."/>
        </authorList>
    </citation>
    <scope>NUCLEOTIDE SEQUENCE [LARGE SCALE GENOMIC DNA]</scope>
    <source>
        <strain evidence="4">CGMCC 4.7020</strain>
    </source>
</reference>
<name>A0ABW3XH77_9ACTN</name>
<dbReference type="EMBL" id="JBHTMM010000030">
    <property type="protein sequence ID" value="MFD1308783.1"/>
    <property type="molecule type" value="Genomic_DNA"/>
</dbReference>
<organism evidence="3 4">
    <name type="scientific">Streptomyces kaempferi</name>
    <dbReference type="NCBI Taxonomy" id="333725"/>
    <lineage>
        <taxon>Bacteria</taxon>
        <taxon>Bacillati</taxon>
        <taxon>Actinomycetota</taxon>
        <taxon>Actinomycetes</taxon>
        <taxon>Kitasatosporales</taxon>
        <taxon>Streptomycetaceae</taxon>
        <taxon>Streptomyces</taxon>
    </lineage>
</organism>
<dbReference type="RefSeq" id="WP_329526630.1">
    <property type="nucleotide sequence ID" value="NZ_JBHSKH010000010.1"/>
</dbReference>
<dbReference type="Proteomes" id="UP001597058">
    <property type="component" value="Unassembled WGS sequence"/>
</dbReference>
<gene>
    <name evidence="3" type="ORF">ACFQ5X_23375</name>
</gene>
<evidence type="ECO:0000313" key="3">
    <source>
        <dbReference type="EMBL" id="MFD1308783.1"/>
    </source>
</evidence>
<evidence type="ECO:0000313" key="4">
    <source>
        <dbReference type="Proteomes" id="UP001597058"/>
    </source>
</evidence>
<keyword evidence="2" id="KW-0812">Transmembrane</keyword>
<protein>
    <submittedName>
        <fullName evidence="3">Uncharacterized protein</fullName>
    </submittedName>
</protein>
<evidence type="ECO:0000256" key="2">
    <source>
        <dbReference type="SAM" id="Phobius"/>
    </source>
</evidence>